<dbReference type="Pfam" id="PF02775">
    <property type="entry name" value="TPP_enzyme_C"/>
    <property type="match status" value="1"/>
</dbReference>
<evidence type="ECO:0000256" key="11">
    <source>
        <dbReference type="ARBA" id="ARBA00023014"/>
    </source>
</evidence>
<dbReference type="Pfam" id="PF00037">
    <property type="entry name" value="Fer4"/>
    <property type="match status" value="1"/>
</dbReference>
<dbReference type="Pfam" id="PF01855">
    <property type="entry name" value="POR_N"/>
    <property type="match status" value="1"/>
</dbReference>
<dbReference type="GO" id="GO:0046872">
    <property type="term" value="F:metal ion binding"/>
    <property type="evidence" value="ECO:0007669"/>
    <property type="project" value="UniProtKB-UniRule"/>
</dbReference>
<dbReference type="AlphaFoldDB" id="A0A1H3MAQ8"/>
<reference evidence="17 18" key="1">
    <citation type="submission" date="2016-10" db="EMBL/GenBank/DDBJ databases">
        <authorList>
            <person name="de Groot N.N."/>
        </authorList>
    </citation>
    <scope>NUCLEOTIDE SEQUENCE [LARGE SCALE GENOMIC DNA]</scope>
    <source>
        <strain evidence="17 18">APO</strain>
    </source>
</reference>
<keyword evidence="8 14" id="KW-0249">Electron transport</keyword>
<dbReference type="PIRSF" id="PIRSF006439">
    <property type="entry name" value="Indolepyruvate_ferr_oxidored"/>
    <property type="match status" value="1"/>
</dbReference>
<evidence type="ECO:0000256" key="8">
    <source>
        <dbReference type="ARBA" id="ARBA00022982"/>
    </source>
</evidence>
<evidence type="ECO:0000256" key="6">
    <source>
        <dbReference type="ARBA" id="ARBA00022485"/>
    </source>
</evidence>
<evidence type="ECO:0000256" key="10">
    <source>
        <dbReference type="ARBA" id="ARBA00023004"/>
    </source>
</evidence>
<evidence type="ECO:0000256" key="3">
    <source>
        <dbReference type="ARBA" id="ARBA00012812"/>
    </source>
</evidence>
<feature type="binding site" evidence="15">
    <location>
        <position position="583"/>
    </location>
    <ligand>
        <name>[4Fe-4S] cluster</name>
        <dbReference type="ChEBI" id="CHEBI:49883"/>
        <label>2</label>
    </ligand>
</feature>
<comment type="subunit">
    <text evidence="2">Heterodimer of the IorA and IorB subunits.</text>
</comment>
<keyword evidence="9 14" id="KW-0560">Oxidoreductase</keyword>
<feature type="binding site" evidence="15">
    <location>
        <position position="593"/>
    </location>
    <ligand>
        <name>[4Fe-4S] cluster</name>
        <dbReference type="ChEBI" id="CHEBI:49883"/>
        <label>1</label>
    </ligand>
</feature>
<evidence type="ECO:0000256" key="9">
    <source>
        <dbReference type="ARBA" id="ARBA00023002"/>
    </source>
</evidence>
<evidence type="ECO:0000256" key="14">
    <source>
        <dbReference type="PIRNR" id="PIRNR006439"/>
    </source>
</evidence>
<dbReference type="InterPro" id="IPR017721">
    <property type="entry name" value="IorA"/>
</dbReference>
<dbReference type="STRING" id="159292.SAMN05192546_10451"/>
<evidence type="ECO:0000259" key="16">
    <source>
        <dbReference type="PROSITE" id="PS51379"/>
    </source>
</evidence>
<feature type="binding site" evidence="15">
    <location>
        <position position="549"/>
    </location>
    <ligand>
        <name>[4Fe-4S] cluster</name>
        <dbReference type="ChEBI" id="CHEBI:49883"/>
        <label>1</label>
    </ligand>
</feature>
<organism evidence="17 18">
    <name type="scientific">Tindallia californiensis</name>
    <dbReference type="NCBI Taxonomy" id="159292"/>
    <lineage>
        <taxon>Bacteria</taxon>
        <taxon>Bacillati</taxon>
        <taxon>Bacillota</taxon>
        <taxon>Clostridia</taxon>
        <taxon>Peptostreptococcales</taxon>
        <taxon>Tindalliaceae</taxon>
        <taxon>Tindallia</taxon>
    </lineage>
</organism>
<dbReference type="GO" id="GO:0030976">
    <property type="term" value="F:thiamine pyrophosphate binding"/>
    <property type="evidence" value="ECO:0007669"/>
    <property type="project" value="InterPro"/>
</dbReference>
<dbReference type="EC" id="1.2.7.8" evidence="3 14"/>
<dbReference type="PROSITE" id="PS51379">
    <property type="entry name" value="4FE4S_FER_2"/>
    <property type="match status" value="2"/>
</dbReference>
<evidence type="ECO:0000313" key="18">
    <source>
        <dbReference type="Proteomes" id="UP000199230"/>
    </source>
</evidence>
<evidence type="ECO:0000256" key="13">
    <source>
        <dbReference type="ARBA" id="ARBA00048332"/>
    </source>
</evidence>
<dbReference type="PROSITE" id="PS00198">
    <property type="entry name" value="4FE4S_FER_1"/>
    <property type="match status" value="1"/>
</dbReference>
<dbReference type="FunFam" id="3.40.50.970:FF:000039">
    <property type="entry name" value="Indolepyruvate oxidoreductase subunit IorA"/>
    <property type="match status" value="1"/>
</dbReference>
<gene>
    <name evidence="17" type="ORF">SAMN05192546_10451</name>
</gene>
<feature type="domain" description="4Fe-4S ferredoxin-type" evidence="16">
    <location>
        <begin position="540"/>
        <end position="570"/>
    </location>
</feature>
<evidence type="ECO:0000256" key="1">
    <source>
        <dbReference type="ARBA" id="ARBA00002995"/>
    </source>
</evidence>
<keyword evidence="11 14" id="KW-0411">Iron-sulfur</keyword>
<name>A0A1H3MAQ8_9FIRM</name>
<dbReference type="GO" id="GO:0051539">
    <property type="term" value="F:4 iron, 4 sulfur cluster binding"/>
    <property type="evidence" value="ECO:0007669"/>
    <property type="project" value="UniProtKB-UniRule"/>
</dbReference>
<dbReference type="PANTHER" id="PTHR43710">
    <property type="entry name" value="2-HYDROXYACYL-COA LYASE"/>
    <property type="match status" value="1"/>
</dbReference>
<keyword evidence="10 14" id="KW-0408">Iron</keyword>
<protein>
    <recommendedName>
        <fullName evidence="4 14">Indolepyruvate oxidoreductase subunit IorA</fullName>
        <shortName evidence="14">IOR</shortName>
        <ecNumber evidence="3 14">1.2.7.8</ecNumber>
    </recommendedName>
    <alternativeName>
        <fullName evidence="12 14">Indolepyruvate ferredoxin oxidoreductase subunit alpha</fullName>
    </alternativeName>
</protein>
<dbReference type="InterPro" id="IPR011766">
    <property type="entry name" value="TPP_enzyme_TPP-bd"/>
</dbReference>
<dbReference type="Proteomes" id="UP000199230">
    <property type="component" value="Unassembled WGS sequence"/>
</dbReference>
<feature type="binding site" evidence="15">
    <location>
        <position position="586"/>
    </location>
    <ligand>
        <name>[4Fe-4S] cluster</name>
        <dbReference type="ChEBI" id="CHEBI:49883"/>
        <label>2</label>
    </ligand>
</feature>
<feature type="binding site" evidence="15">
    <location>
        <position position="552"/>
    </location>
    <ligand>
        <name>[4Fe-4S] cluster</name>
        <dbReference type="ChEBI" id="CHEBI:49883"/>
        <label>1</label>
    </ligand>
</feature>
<evidence type="ECO:0000313" key="17">
    <source>
        <dbReference type="EMBL" id="SDY73394.1"/>
    </source>
</evidence>
<evidence type="ECO:0000256" key="2">
    <source>
        <dbReference type="ARBA" id="ARBA00011238"/>
    </source>
</evidence>
<evidence type="ECO:0000256" key="15">
    <source>
        <dbReference type="PIRSR" id="PIRSR006439-50"/>
    </source>
</evidence>
<sequence>MSDKEKTIMTGNQAIARGFYEAGGLVAASYPGSPTVEILETANQYPEIDAAFSINEKVALETAIGASFAGVRAMVSMKHVGVNIAADPLLTFTQTPVRGGFLLVSGDDPGMHSSQNEQDNRNLAKFANMAVVVPGNSQEAKDYTKKALELSEKYAMPMMLQITSRACHSRCLVETGEREEAIQDEFPRDVPSYAMIPPNTFDKQYAMKERLEQIVADGEAEKWCQMEEAYQAETLIVTAGLPYYHLKEIEEKLKPVSILKLGMVYPLPLNHLKELIQPYKQVIVIEEMTPFIENELALANISCEGKKYFSFTGELGDQEILTGLRNAGLAREMSVVSRQEEEMEKEKVTPRPPLFCPGCPHRPVFDILKKSKVMVNNDIGCYSMGLFPPFEVSHSLISMGATIGISTGMLKANRKAGREIPLVSVIGDGTFFHSGMPGMVNLMDHLEPEDNLTIILLDNGTTAMTGGQKNASTGKRMPEAEKHIHIPSLIKEMGIEEVQILDQFRYKETSAAVKKAIKTPGVSVLVMTRPCALHFKIKEPVFYVEPETCIGCRTCIKTNCPPLRMKKYEGQEKEKSSIDPSMCVGCSICAQVCPVNAIKRREGGGTNEGN</sequence>
<dbReference type="InterPro" id="IPR029061">
    <property type="entry name" value="THDP-binding"/>
</dbReference>
<dbReference type="InterPro" id="IPR009014">
    <property type="entry name" value="Transketo_C/PFOR_II"/>
</dbReference>
<evidence type="ECO:0000256" key="4">
    <source>
        <dbReference type="ARBA" id="ARBA00017710"/>
    </source>
</evidence>
<feature type="binding site" evidence="15">
    <location>
        <position position="560"/>
    </location>
    <ligand>
        <name>[4Fe-4S] cluster</name>
        <dbReference type="ChEBI" id="CHEBI:49883"/>
        <label>2</label>
    </ligand>
</feature>
<dbReference type="SUPFAM" id="SSF52518">
    <property type="entry name" value="Thiamin diphosphate-binding fold (THDP-binding)"/>
    <property type="match status" value="2"/>
</dbReference>
<feature type="binding site" evidence="15">
    <location>
        <position position="589"/>
    </location>
    <ligand>
        <name>[4Fe-4S] cluster</name>
        <dbReference type="ChEBI" id="CHEBI:49883"/>
        <label>2</label>
    </ligand>
</feature>
<keyword evidence="6 14" id="KW-0004">4Fe-4S</keyword>
<dbReference type="RefSeq" id="WP_093312448.1">
    <property type="nucleotide sequence ID" value="NZ_FNPV01000004.1"/>
</dbReference>
<feature type="domain" description="4Fe-4S ferredoxin-type" evidence="16">
    <location>
        <begin position="574"/>
        <end position="603"/>
    </location>
</feature>
<evidence type="ECO:0000256" key="12">
    <source>
        <dbReference type="ARBA" id="ARBA00030514"/>
    </source>
</evidence>
<dbReference type="SUPFAM" id="SSF54862">
    <property type="entry name" value="4Fe-4S ferredoxins"/>
    <property type="match status" value="1"/>
</dbReference>
<keyword evidence="5 14" id="KW-0813">Transport</keyword>
<dbReference type="EMBL" id="FNPV01000004">
    <property type="protein sequence ID" value="SDY73394.1"/>
    <property type="molecule type" value="Genomic_DNA"/>
</dbReference>
<dbReference type="InterPro" id="IPR045025">
    <property type="entry name" value="HACL1-like"/>
</dbReference>
<comment type="function">
    <text evidence="1 14">Catalyzes the ferredoxin-dependent oxidative decarboxylation of arylpyruvates.</text>
</comment>
<dbReference type="CDD" id="cd02008">
    <property type="entry name" value="TPP_IOR_alpha"/>
    <property type="match status" value="1"/>
</dbReference>
<dbReference type="Gene3D" id="3.40.50.920">
    <property type="match status" value="1"/>
</dbReference>
<dbReference type="OrthoDB" id="9794954at2"/>
<dbReference type="Gene3D" id="3.40.50.970">
    <property type="match status" value="2"/>
</dbReference>
<feature type="binding site" evidence="15">
    <location>
        <position position="555"/>
    </location>
    <ligand>
        <name>[4Fe-4S] cluster</name>
        <dbReference type="ChEBI" id="CHEBI:49883"/>
        <label>1</label>
    </ligand>
</feature>
<evidence type="ECO:0000256" key="5">
    <source>
        <dbReference type="ARBA" id="ARBA00022448"/>
    </source>
</evidence>
<dbReference type="CDD" id="cd07034">
    <property type="entry name" value="TPP_PYR_PFOR_IOR-alpha_like"/>
    <property type="match status" value="1"/>
</dbReference>
<accession>A0A1H3MAQ8</accession>
<dbReference type="InterPro" id="IPR002880">
    <property type="entry name" value="Pyrv_Fd/Flavodoxin_OxRdtase_N"/>
</dbReference>
<keyword evidence="17" id="KW-0670">Pyruvate</keyword>
<keyword evidence="7 14" id="KW-0479">Metal-binding</keyword>
<comment type="catalytic activity">
    <reaction evidence="13 14">
        <text>indole-3-pyruvate + 2 oxidized [2Fe-2S]-[ferredoxin] + CoA = (indol-3-yl)acetyl-CoA + 2 reduced [2Fe-2S]-[ferredoxin] + CO2 + H(+)</text>
        <dbReference type="Rhea" id="RHEA:12645"/>
        <dbReference type="Rhea" id="RHEA-COMP:10000"/>
        <dbReference type="Rhea" id="RHEA-COMP:10001"/>
        <dbReference type="ChEBI" id="CHEBI:15378"/>
        <dbReference type="ChEBI" id="CHEBI:16526"/>
        <dbReference type="ChEBI" id="CHEBI:17640"/>
        <dbReference type="ChEBI" id="CHEBI:33737"/>
        <dbReference type="ChEBI" id="CHEBI:33738"/>
        <dbReference type="ChEBI" id="CHEBI:57271"/>
        <dbReference type="ChEBI" id="CHEBI:57287"/>
        <dbReference type="EC" id="1.2.7.8"/>
    </reaction>
</comment>
<dbReference type="Gene3D" id="3.30.70.20">
    <property type="match status" value="1"/>
</dbReference>
<comment type="cofactor">
    <cofactor evidence="14 15">
        <name>[4Fe-4S] cluster</name>
        <dbReference type="ChEBI" id="CHEBI:49883"/>
    </cofactor>
    <text evidence="14 15">Binds 2 [4Fe-4S] clusters. In this family the first cluster has a non-standard and varying [4Fe-4S] binding motif CX(2)CX(2)CX(4-5)CP.</text>
</comment>
<dbReference type="GO" id="GO:0043805">
    <property type="term" value="F:indolepyruvate ferredoxin oxidoreductase activity"/>
    <property type="evidence" value="ECO:0007669"/>
    <property type="project" value="UniProtKB-UniRule"/>
</dbReference>
<keyword evidence="18" id="KW-1185">Reference proteome</keyword>
<dbReference type="InterPro" id="IPR017896">
    <property type="entry name" value="4Fe4S_Fe-S-bd"/>
</dbReference>
<dbReference type="PANTHER" id="PTHR43710:SF5">
    <property type="entry name" value="INDOLEPYRUVATE FERREDOXIN OXIDOREDUCTASE ALPHA SUBUNIT"/>
    <property type="match status" value="1"/>
</dbReference>
<dbReference type="InterPro" id="IPR017900">
    <property type="entry name" value="4Fe4S_Fe_S_CS"/>
</dbReference>
<dbReference type="SUPFAM" id="SSF52922">
    <property type="entry name" value="TK C-terminal domain-like"/>
    <property type="match status" value="1"/>
</dbReference>
<evidence type="ECO:0000256" key="7">
    <source>
        <dbReference type="ARBA" id="ARBA00022723"/>
    </source>
</evidence>
<proteinExistence type="predicted"/>